<keyword evidence="3" id="KW-1003">Cell membrane</keyword>
<evidence type="ECO:0000256" key="5">
    <source>
        <dbReference type="ARBA" id="ARBA00022989"/>
    </source>
</evidence>
<accession>A0A1U7JLS2</accession>
<dbReference type="GO" id="GO:0022857">
    <property type="term" value="F:transmembrane transporter activity"/>
    <property type="evidence" value="ECO:0007669"/>
    <property type="project" value="UniProtKB-UniRule"/>
</dbReference>
<dbReference type="OrthoDB" id="6183232at2"/>
<evidence type="ECO:0000256" key="1">
    <source>
        <dbReference type="ARBA" id="ARBA00004651"/>
    </source>
</evidence>
<feature type="transmembrane region" description="Helical" evidence="7">
    <location>
        <begin position="21"/>
        <end position="46"/>
    </location>
</feature>
<keyword evidence="5 7" id="KW-1133">Transmembrane helix</keyword>
<comment type="function">
    <text evidence="7">Part of the tripartite ATP-independent periplasmic (TRAP) transport system.</text>
</comment>
<dbReference type="GO" id="GO:0005886">
    <property type="term" value="C:plasma membrane"/>
    <property type="evidence" value="ECO:0007669"/>
    <property type="project" value="UniProtKB-SubCell"/>
</dbReference>
<evidence type="ECO:0000256" key="7">
    <source>
        <dbReference type="RuleBase" id="RU369079"/>
    </source>
</evidence>
<evidence type="ECO:0000256" key="2">
    <source>
        <dbReference type="ARBA" id="ARBA00022448"/>
    </source>
</evidence>
<name>A0A1U7JLS2_9HYPH</name>
<comment type="subunit">
    <text evidence="7">The complex comprises the extracytoplasmic solute receptor protein and the two transmembrane proteins.</text>
</comment>
<dbReference type="Proteomes" id="UP000185783">
    <property type="component" value="Unassembled WGS sequence"/>
</dbReference>
<keyword evidence="7" id="KW-0997">Cell inner membrane</keyword>
<comment type="subcellular location">
    <subcellularLocation>
        <location evidence="7">Cell inner membrane</location>
        <topology evidence="7">Multi-pass membrane protein</topology>
    </subcellularLocation>
    <subcellularLocation>
        <location evidence="1">Cell membrane</location>
        <topology evidence="1">Multi-pass membrane protein</topology>
    </subcellularLocation>
</comment>
<dbReference type="InterPro" id="IPR055348">
    <property type="entry name" value="DctQ"/>
</dbReference>
<gene>
    <name evidence="9" type="ORF">A3843_01785</name>
</gene>
<proteinExistence type="inferred from homology"/>
<evidence type="ECO:0000313" key="9">
    <source>
        <dbReference type="EMBL" id="OKL45690.1"/>
    </source>
</evidence>
<evidence type="ECO:0000256" key="4">
    <source>
        <dbReference type="ARBA" id="ARBA00022692"/>
    </source>
</evidence>
<protein>
    <recommendedName>
        <fullName evidence="7">TRAP transporter small permease protein</fullName>
    </recommendedName>
</protein>
<dbReference type="AlphaFoldDB" id="A0A1U7JLS2"/>
<keyword evidence="10" id="KW-1185">Reference proteome</keyword>
<comment type="caution">
    <text evidence="9">The sequence shown here is derived from an EMBL/GenBank/DDBJ whole genome shotgun (WGS) entry which is preliminary data.</text>
</comment>
<evidence type="ECO:0000313" key="10">
    <source>
        <dbReference type="Proteomes" id="UP000185783"/>
    </source>
</evidence>
<dbReference type="RefSeq" id="WP_051269701.1">
    <property type="nucleotide sequence ID" value="NZ_LVVZ01000004.1"/>
</dbReference>
<keyword evidence="6 7" id="KW-0472">Membrane</keyword>
<evidence type="ECO:0000259" key="8">
    <source>
        <dbReference type="Pfam" id="PF04290"/>
    </source>
</evidence>
<dbReference type="Pfam" id="PF04290">
    <property type="entry name" value="DctQ"/>
    <property type="match status" value="1"/>
</dbReference>
<comment type="similarity">
    <text evidence="7">Belongs to the TRAP transporter small permease family.</text>
</comment>
<dbReference type="STRING" id="197461.A3843_01785"/>
<sequence length="174" mass="18758">MRRQAGTRAAVSLKRLAEAVITGWALMGGVVLLLVVAVNMISVVGGMFGTPFPGDFELTEMGVAIAAFSFLPYCQLKDANVTADVFTSRASARVKAVLSLLASVIAFGFSVLLLWRMYLGMEDQRLYDYTTTILQIPHWLAFIPILISLGLVAVAAVITLHNAASTALTRYPYG</sequence>
<organism evidence="9 10">
    <name type="scientific">Pseudovibrio exalbescens</name>
    <dbReference type="NCBI Taxonomy" id="197461"/>
    <lineage>
        <taxon>Bacteria</taxon>
        <taxon>Pseudomonadati</taxon>
        <taxon>Pseudomonadota</taxon>
        <taxon>Alphaproteobacteria</taxon>
        <taxon>Hyphomicrobiales</taxon>
        <taxon>Stappiaceae</taxon>
        <taxon>Pseudovibrio</taxon>
    </lineage>
</organism>
<keyword evidence="4 7" id="KW-0812">Transmembrane</keyword>
<feature type="domain" description="Tripartite ATP-independent periplasmic transporters DctQ component" evidence="8">
    <location>
        <begin position="40"/>
        <end position="162"/>
    </location>
</feature>
<feature type="transmembrane region" description="Helical" evidence="7">
    <location>
        <begin position="97"/>
        <end position="119"/>
    </location>
</feature>
<evidence type="ECO:0000256" key="6">
    <source>
        <dbReference type="ARBA" id="ARBA00023136"/>
    </source>
</evidence>
<keyword evidence="2 7" id="KW-0813">Transport</keyword>
<evidence type="ECO:0000256" key="3">
    <source>
        <dbReference type="ARBA" id="ARBA00022475"/>
    </source>
</evidence>
<dbReference type="EMBL" id="LVVZ01000004">
    <property type="protein sequence ID" value="OKL45690.1"/>
    <property type="molecule type" value="Genomic_DNA"/>
</dbReference>
<reference evidence="9 10" key="1">
    <citation type="submission" date="2016-03" db="EMBL/GenBank/DDBJ databases">
        <title>Genome sequence of Nesiotobacter sp. nov., a moderately halophilic alphaproteobacterium isolated from the Yellow Sea, China.</title>
        <authorList>
            <person name="Zhang G."/>
            <person name="Zhang R."/>
        </authorList>
    </citation>
    <scope>NUCLEOTIDE SEQUENCE [LARGE SCALE GENOMIC DNA]</scope>
    <source>
        <strain evidence="9 10">WB1-6</strain>
    </source>
</reference>
<feature type="transmembrane region" description="Helical" evidence="7">
    <location>
        <begin position="139"/>
        <end position="160"/>
    </location>
</feature>
<feature type="transmembrane region" description="Helical" evidence="7">
    <location>
        <begin position="58"/>
        <end position="76"/>
    </location>
</feature>